<reference evidence="2 3" key="1">
    <citation type="submission" date="2018-06" db="EMBL/GenBank/DDBJ databases">
        <authorList>
            <consortium name="Pathogen Informatics"/>
            <person name="Doyle S."/>
        </authorList>
    </citation>
    <scope>NUCLEOTIDE SEQUENCE [LARGE SCALE GENOMIC DNA]</scope>
    <source>
        <strain evidence="2 3">NCTC11535</strain>
    </source>
</reference>
<name>A0ABY1VLA3_9ACTO</name>
<feature type="region of interest" description="Disordered" evidence="1">
    <location>
        <begin position="64"/>
        <end position="96"/>
    </location>
</feature>
<evidence type="ECO:0000313" key="2">
    <source>
        <dbReference type="EMBL" id="SPT52537.1"/>
    </source>
</evidence>
<evidence type="ECO:0000313" key="3">
    <source>
        <dbReference type="Proteomes" id="UP000250006"/>
    </source>
</evidence>
<protein>
    <submittedName>
        <fullName evidence="2">Uncharacterized protein</fullName>
    </submittedName>
</protein>
<comment type="caution">
    <text evidence="2">The sequence shown here is derived from an EMBL/GenBank/DDBJ whole genome shotgun (WGS) entry which is preliminary data.</text>
</comment>
<accession>A0ABY1VLA3</accession>
<sequence>MHPVTGCPNGGRLSERGVGALTHAPIHTPIHNTPHRIHSGVIRASRPQGGRTPVQTVTRTRLGQELAPRSAPAKPQAVALRRPGISSHEHGREHLG</sequence>
<dbReference type="EMBL" id="UAPQ01000001">
    <property type="protein sequence ID" value="SPT52537.1"/>
    <property type="molecule type" value="Genomic_DNA"/>
</dbReference>
<proteinExistence type="predicted"/>
<feature type="compositionally biased region" description="Basic and acidic residues" evidence="1">
    <location>
        <begin position="87"/>
        <end position="96"/>
    </location>
</feature>
<organism evidence="2 3">
    <name type="scientific">Actinomyces bovis</name>
    <dbReference type="NCBI Taxonomy" id="1658"/>
    <lineage>
        <taxon>Bacteria</taxon>
        <taxon>Bacillati</taxon>
        <taxon>Actinomycetota</taxon>
        <taxon>Actinomycetes</taxon>
        <taxon>Actinomycetales</taxon>
        <taxon>Actinomycetaceae</taxon>
        <taxon>Actinomyces</taxon>
    </lineage>
</organism>
<gene>
    <name evidence="2" type="ORF">NCTC11535_00186</name>
</gene>
<evidence type="ECO:0000256" key="1">
    <source>
        <dbReference type="SAM" id="MobiDB-lite"/>
    </source>
</evidence>
<keyword evidence="3" id="KW-1185">Reference proteome</keyword>
<dbReference type="Proteomes" id="UP000250006">
    <property type="component" value="Unassembled WGS sequence"/>
</dbReference>